<evidence type="ECO:0000256" key="1">
    <source>
        <dbReference type="ARBA" id="ARBA00007301"/>
    </source>
</evidence>
<keyword evidence="5" id="KW-0664">Pyridoxine biosynthesis</keyword>
<accession>A0ABS7CYS8</accession>
<keyword evidence="4 5" id="KW-0560">Oxidoreductase</keyword>
<evidence type="ECO:0000313" key="9">
    <source>
        <dbReference type="Proteomes" id="UP000813018"/>
    </source>
</evidence>
<dbReference type="InterPro" id="IPR000659">
    <property type="entry name" value="Pyridox_Oxase"/>
</dbReference>
<feature type="domain" description="Pyridoxine 5'-phosphate oxidase dimerisation C-terminal" evidence="7">
    <location>
        <begin position="176"/>
        <end position="216"/>
    </location>
</feature>
<feature type="binding site" evidence="5">
    <location>
        <begin position="143"/>
        <end position="144"/>
    </location>
    <ligand>
        <name>FMN</name>
        <dbReference type="ChEBI" id="CHEBI:58210"/>
    </ligand>
</feature>
<dbReference type="SUPFAM" id="SSF50475">
    <property type="entry name" value="FMN-binding split barrel"/>
    <property type="match status" value="1"/>
</dbReference>
<feature type="binding site" evidence="5">
    <location>
        <position position="189"/>
    </location>
    <ligand>
        <name>FMN</name>
        <dbReference type="ChEBI" id="CHEBI:58210"/>
    </ligand>
</feature>
<proteinExistence type="inferred from homology"/>
<evidence type="ECO:0000313" key="8">
    <source>
        <dbReference type="EMBL" id="MBW7469013.1"/>
    </source>
</evidence>
<feature type="binding site" evidence="5">
    <location>
        <position position="199"/>
    </location>
    <ligand>
        <name>FMN</name>
        <dbReference type="ChEBI" id="CHEBI:58210"/>
    </ligand>
</feature>
<dbReference type="PANTHER" id="PTHR10851:SF0">
    <property type="entry name" value="PYRIDOXINE-5'-PHOSPHATE OXIDASE"/>
    <property type="match status" value="1"/>
</dbReference>
<dbReference type="RefSeq" id="WP_219878884.1">
    <property type="nucleotide sequence ID" value="NZ_JAHYXK010000024.1"/>
</dbReference>
<comment type="catalytic activity">
    <reaction evidence="5">
        <text>pyridoxine 5'-phosphate + O2 = pyridoxal 5'-phosphate + H2O2</text>
        <dbReference type="Rhea" id="RHEA:15149"/>
        <dbReference type="ChEBI" id="CHEBI:15379"/>
        <dbReference type="ChEBI" id="CHEBI:16240"/>
        <dbReference type="ChEBI" id="CHEBI:58589"/>
        <dbReference type="ChEBI" id="CHEBI:597326"/>
        <dbReference type="EC" id="1.4.3.5"/>
    </reaction>
</comment>
<feature type="domain" description="Pyridoxamine 5'-phosphate oxidase N-terminal" evidence="6">
    <location>
        <begin position="36"/>
        <end position="154"/>
    </location>
</feature>
<evidence type="ECO:0000256" key="4">
    <source>
        <dbReference type="ARBA" id="ARBA00023002"/>
    </source>
</evidence>
<dbReference type="InterPro" id="IPR019740">
    <property type="entry name" value="Pyridox_Oxase_CS"/>
</dbReference>
<dbReference type="EMBL" id="JAHYXK010000024">
    <property type="protein sequence ID" value="MBW7469013.1"/>
    <property type="molecule type" value="Genomic_DNA"/>
</dbReference>
<name>A0ABS7CYS8_9BACT</name>
<sequence length="216" mass="24638">MALNHNIADIRTNYSKQALSEASVAPNPIVQFHTWLDEAINAEVNEPTAFVLSTVNAAGEPSARVVLLKEINDQGFTFFTNYNSRKGQELKQNPFASFTFFWPALERQVRIEGRVSQVTAEVSDAYFRSRPKGSQIGAWASPQSKVVSSREELQQADQKYTEQFADADTIPRPDHWGGYLLKPTHVEFWQGRPNRLHDRVVYEFVNNNWQINRLAP</sequence>
<protein>
    <recommendedName>
        <fullName evidence="5">Pyridoxine/pyridoxamine 5'-phosphate oxidase</fullName>
        <ecNumber evidence="5">1.4.3.5</ecNumber>
    </recommendedName>
    <alternativeName>
        <fullName evidence="5">PNP/PMP oxidase</fullName>
        <shortName evidence="5">PNPOx</shortName>
    </alternativeName>
    <alternativeName>
        <fullName evidence="5">Pyridoxal 5'-phosphate synthase</fullName>
    </alternativeName>
</protein>
<dbReference type="Gene3D" id="2.30.110.10">
    <property type="entry name" value="Electron Transport, Fmn-binding Protein, Chain A"/>
    <property type="match status" value="1"/>
</dbReference>
<feature type="binding site" evidence="5">
    <location>
        <position position="130"/>
    </location>
    <ligand>
        <name>substrate</name>
    </ligand>
</feature>
<feature type="binding site" evidence="5">
    <location>
        <begin position="195"/>
        <end position="197"/>
    </location>
    <ligand>
        <name>substrate</name>
    </ligand>
</feature>
<gene>
    <name evidence="5 8" type="primary">pdxH</name>
    <name evidence="8" type="ORF">K0O23_18205</name>
</gene>
<dbReference type="InterPro" id="IPR019576">
    <property type="entry name" value="Pyridoxamine_oxidase_dimer_C"/>
</dbReference>
<comment type="function">
    <text evidence="5">Catalyzes the oxidation of either pyridoxine 5'-phosphate (PNP) or pyridoxamine 5'-phosphate (PMP) into pyridoxal 5'-phosphate (PLP).</text>
</comment>
<evidence type="ECO:0000259" key="6">
    <source>
        <dbReference type="Pfam" id="PF01243"/>
    </source>
</evidence>
<evidence type="ECO:0000259" key="7">
    <source>
        <dbReference type="Pfam" id="PF10590"/>
    </source>
</evidence>
<comment type="cofactor">
    <cofactor evidence="5">
        <name>FMN</name>
        <dbReference type="ChEBI" id="CHEBI:58210"/>
    </cofactor>
    <text evidence="5">Binds 1 FMN per subunit.</text>
</comment>
<keyword evidence="3 5" id="KW-0288">FMN</keyword>
<comment type="pathway">
    <text evidence="5">Cofactor metabolism; pyridoxal 5'-phosphate salvage; pyridoxal 5'-phosphate from pyridoxine 5'-phosphate: step 1/1.</text>
</comment>
<dbReference type="NCBIfam" id="TIGR00558">
    <property type="entry name" value="pdxH"/>
    <property type="match status" value="1"/>
</dbReference>
<feature type="binding site" evidence="5">
    <location>
        <position position="134"/>
    </location>
    <ligand>
        <name>substrate</name>
    </ligand>
</feature>
<feature type="binding site" evidence="5">
    <location>
        <begin position="79"/>
        <end position="80"/>
    </location>
    <ligand>
        <name>FMN</name>
        <dbReference type="ChEBI" id="CHEBI:58210"/>
    </ligand>
</feature>
<keyword evidence="2 5" id="KW-0285">Flavoprotein</keyword>
<dbReference type="PIRSF" id="PIRSF000190">
    <property type="entry name" value="Pyd_amn-ph_oxd"/>
    <property type="match status" value="1"/>
</dbReference>
<keyword evidence="9" id="KW-1185">Reference proteome</keyword>
<dbReference type="PROSITE" id="PS01064">
    <property type="entry name" value="PYRIDOX_OXIDASE"/>
    <property type="match status" value="1"/>
</dbReference>
<feature type="binding site" evidence="5">
    <location>
        <position position="108"/>
    </location>
    <ligand>
        <name>FMN</name>
        <dbReference type="ChEBI" id="CHEBI:58210"/>
    </ligand>
</feature>
<feature type="binding site" evidence="5">
    <location>
        <position position="86"/>
    </location>
    <ligand>
        <name>FMN</name>
        <dbReference type="ChEBI" id="CHEBI:58210"/>
    </ligand>
</feature>
<feature type="binding site" evidence="5">
    <location>
        <begin position="64"/>
        <end position="69"/>
    </location>
    <ligand>
        <name>FMN</name>
        <dbReference type="ChEBI" id="CHEBI:58210"/>
    </ligand>
</feature>
<dbReference type="InterPro" id="IPR012349">
    <property type="entry name" value="Split_barrel_FMN-bd"/>
</dbReference>
<feature type="binding site" evidence="5">
    <location>
        <position position="85"/>
    </location>
    <ligand>
        <name>FMN</name>
        <dbReference type="ChEBI" id="CHEBI:58210"/>
    </ligand>
</feature>
<dbReference type="Pfam" id="PF10590">
    <property type="entry name" value="PNP_phzG_C"/>
    <property type="match status" value="1"/>
</dbReference>
<evidence type="ECO:0000256" key="5">
    <source>
        <dbReference type="HAMAP-Rule" id="MF_01629"/>
    </source>
</evidence>
<comment type="subunit">
    <text evidence="5">Homodimer.</text>
</comment>
<dbReference type="Proteomes" id="UP000813018">
    <property type="component" value="Unassembled WGS sequence"/>
</dbReference>
<comment type="pathway">
    <text evidence="5">Cofactor metabolism; pyridoxal 5'-phosphate salvage; pyridoxal 5'-phosphate from pyridoxamine 5'-phosphate: step 1/1.</text>
</comment>
<dbReference type="InterPro" id="IPR011576">
    <property type="entry name" value="Pyridox_Oxase_N"/>
</dbReference>
<organism evidence="8 9">
    <name type="scientific">Pontibacter aydingkolensis</name>
    <dbReference type="NCBI Taxonomy" id="1911536"/>
    <lineage>
        <taxon>Bacteria</taxon>
        <taxon>Pseudomonadati</taxon>
        <taxon>Bacteroidota</taxon>
        <taxon>Cytophagia</taxon>
        <taxon>Cytophagales</taxon>
        <taxon>Hymenobacteraceae</taxon>
        <taxon>Pontibacter</taxon>
    </lineage>
</organism>
<feature type="binding site" evidence="5">
    <location>
        <position position="126"/>
    </location>
    <ligand>
        <name>substrate</name>
    </ligand>
</feature>
<dbReference type="HAMAP" id="MF_01629">
    <property type="entry name" value="PdxH"/>
    <property type="match status" value="1"/>
</dbReference>
<dbReference type="Pfam" id="PF01243">
    <property type="entry name" value="PNPOx_N"/>
    <property type="match status" value="1"/>
</dbReference>
<dbReference type="PANTHER" id="PTHR10851">
    <property type="entry name" value="PYRIDOXINE-5-PHOSPHATE OXIDASE"/>
    <property type="match status" value="1"/>
</dbReference>
<comment type="similarity">
    <text evidence="1 5">Belongs to the pyridoxamine 5'-phosphate oxidase family.</text>
</comment>
<dbReference type="GO" id="GO:0004733">
    <property type="term" value="F:pyridoxamine phosphate oxidase activity"/>
    <property type="evidence" value="ECO:0007669"/>
    <property type="project" value="UniProtKB-EC"/>
</dbReference>
<comment type="catalytic activity">
    <reaction evidence="5">
        <text>pyridoxamine 5'-phosphate + O2 + H2O = pyridoxal 5'-phosphate + H2O2 + NH4(+)</text>
        <dbReference type="Rhea" id="RHEA:15817"/>
        <dbReference type="ChEBI" id="CHEBI:15377"/>
        <dbReference type="ChEBI" id="CHEBI:15379"/>
        <dbReference type="ChEBI" id="CHEBI:16240"/>
        <dbReference type="ChEBI" id="CHEBI:28938"/>
        <dbReference type="ChEBI" id="CHEBI:58451"/>
        <dbReference type="ChEBI" id="CHEBI:597326"/>
        <dbReference type="EC" id="1.4.3.5"/>
    </reaction>
</comment>
<evidence type="ECO:0000256" key="2">
    <source>
        <dbReference type="ARBA" id="ARBA00022630"/>
    </source>
</evidence>
<comment type="caution">
    <text evidence="8">The sequence shown here is derived from an EMBL/GenBank/DDBJ whole genome shotgun (WGS) entry which is preliminary data.</text>
</comment>
<dbReference type="EC" id="1.4.3.5" evidence="5"/>
<evidence type="ECO:0000256" key="3">
    <source>
        <dbReference type="ARBA" id="ARBA00022643"/>
    </source>
</evidence>
<dbReference type="NCBIfam" id="NF004231">
    <property type="entry name" value="PRK05679.1"/>
    <property type="match status" value="1"/>
</dbReference>
<feature type="binding site" evidence="5">
    <location>
        <position position="69"/>
    </location>
    <ligand>
        <name>substrate</name>
    </ligand>
</feature>
<reference evidence="8 9" key="1">
    <citation type="journal article" date="2016" name="Int. J. Syst. Evol. Microbiol.">
        <title>Pontibacter aydingkolensis sp. nov., isolated from soil of a salt lake.</title>
        <authorList>
            <person name="Osman G."/>
            <person name="Zhang T."/>
            <person name="Lou K."/>
            <person name="Gao Y."/>
            <person name="Chang W."/>
            <person name="Lin Q."/>
            <person name="Yang H.M."/>
            <person name="Huo X.D."/>
            <person name="Wang N."/>
        </authorList>
    </citation>
    <scope>NUCLEOTIDE SEQUENCE [LARGE SCALE GENOMIC DNA]</scope>
    <source>
        <strain evidence="8 9">KACC 19255</strain>
    </source>
</reference>